<dbReference type="Gene3D" id="2.60.120.260">
    <property type="entry name" value="Galactose-binding domain-like"/>
    <property type="match status" value="1"/>
</dbReference>
<sequence length="166" mass="19194">MKRKLIRGIGIILCSLSAQSLSAQVTDITNNGGVKKAQFVPEKIEEDVDKLFDNNRNTKYCYGFSGNLWVQYQSPEPVIVNQYAISSANDVPERDPRNWKLLGSVDGKKWVKLDSQAKESFEERMQTKVYSFENTVPYTWYRLHITANNGDQATQLSEWRLFYEKK</sequence>
<dbReference type="InterPro" id="IPR008979">
    <property type="entry name" value="Galactose-bd-like_sf"/>
</dbReference>
<feature type="signal peptide" evidence="1">
    <location>
        <begin position="1"/>
        <end position="23"/>
    </location>
</feature>
<proteinExistence type="predicted"/>
<dbReference type="SUPFAM" id="SSF49785">
    <property type="entry name" value="Galactose-binding domain-like"/>
    <property type="match status" value="1"/>
</dbReference>
<evidence type="ECO:0000313" key="4">
    <source>
        <dbReference type="Proteomes" id="UP000321436"/>
    </source>
</evidence>
<dbReference type="Pfam" id="PF00754">
    <property type="entry name" value="F5_F8_type_C"/>
    <property type="match status" value="1"/>
</dbReference>
<comment type="caution">
    <text evidence="3">The sequence shown here is derived from an EMBL/GenBank/DDBJ whole genome shotgun (WGS) entry which is preliminary data.</text>
</comment>
<dbReference type="RefSeq" id="WP_146863781.1">
    <property type="nucleotide sequence ID" value="NZ_BKAU01000003.1"/>
</dbReference>
<dbReference type="AlphaFoldDB" id="A0A512RMD9"/>
<gene>
    <name evidence="3" type="ORF">CCY01nite_31250</name>
</gene>
<accession>A0A512RMD9</accession>
<dbReference type="InterPro" id="IPR000421">
    <property type="entry name" value="FA58C"/>
</dbReference>
<protein>
    <recommendedName>
        <fullName evidence="2">F5/8 type C domain-containing protein</fullName>
    </recommendedName>
</protein>
<feature type="domain" description="F5/8 type C" evidence="2">
    <location>
        <begin position="47"/>
        <end position="154"/>
    </location>
</feature>
<dbReference type="OrthoDB" id="792783at2"/>
<evidence type="ECO:0000313" key="3">
    <source>
        <dbReference type="EMBL" id="GEP96865.1"/>
    </source>
</evidence>
<dbReference type="EMBL" id="BKAU01000003">
    <property type="protein sequence ID" value="GEP96865.1"/>
    <property type="molecule type" value="Genomic_DNA"/>
</dbReference>
<keyword evidence="1" id="KW-0732">Signal</keyword>
<evidence type="ECO:0000256" key="1">
    <source>
        <dbReference type="SAM" id="SignalP"/>
    </source>
</evidence>
<feature type="chain" id="PRO_5022166226" description="F5/8 type C domain-containing protein" evidence="1">
    <location>
        <begin position="24"/>
        <end position="166"/>
    </location>
</feature>
<reference evidence="3 4" key="1">
    <citation type="submission" date="2019-07" db="EMBL/GenBank/DDBJ databases">
        <title>Whole genome shotgun sequence of Chitinophaga cymbidii NBRC 109752.</title>
        <authorList>
            <person name="Hosoyama A."/>
            <person name="Uohara A."/>
            <person name="Ohji S."/>
            <person name="Ichikawa N."/>
        </authorList>
    </citation>
    <scope>NUCLEOTIDE SEQUENCE [LARGE SCALE GENOMIC DNA]</scope>
    <source>
        <strain evidence="3 4">NBRC 109752</strain>
    </source>
</reference>
<evidence type="ECO:0000259" key="2">
    <source>
        <dbReference type="Pfam" id="PF00754"/>
    </source>
</evidence>
<organism evidence="3 4">
    <name type="scientific">Chitinophaga cymbidii</name>
    <dbReference type="NCBI Taxonomy" id="1096750"/>
    <lineage>
        <taxon>Bacteria</taxon>
        <taxon>Pseudomonadati</taxon>
        <taxon>Bacteroidota</taxon>
        <taxon>Chitinophagia</taxon>
        <taxon>Chitinophagales</taxon>
        <taxon>Chitinophagaceae</taxon>
        <taxon>Chitinophaga</taxon>
    </lineage>
</organism>
<dbReference type="Proteomes" id="UP000321436">
    <property type="component" value="Unassembled WGS sequence"/>
</dbReference>
<keyword evidence="4" id="KW-1185">Reference proteome</keyword>
<name>A0A512RMD9_9BACT</name>